<evidence type="ECO:0000259" key="3">
    <source>
        <dbReference type="SMART" id="SM00854"/>
    </source>
</evidence>
<dbReference type="RefSeq" id="WP_197662319.1">
    <property type="nucleotide sequence ID" value="NZ_JAEAGR010000017.1"/>
</dbReference>
<dbReference type="SUPFAM" id="SSF56300">
    <property type="entry name" value="Metallo-dependent phosphatases"/>
    <property type="match status" value="1"/>
</dbReference>
<gene>
    <name evidence="4" type="ORF">I5677_14305</name>
</gene>
<dbReference type="InterPro" id="IPR029052">
    <property type="entry name" value="Metallo-depent_PP-like"/>
</dbReference>
<dbReference type="CDD" id="cd07381">
    <property type="entry name" value="MPP_CapA"/>
    <property type="match status" value="1"/>
</dbReference>
<feature type="region of interest" description="Disordered" evidence="2">
    <location>
        <begin position="39"/>
        <end position="101"/>
    </location>
</feature>
<dbReference type="EMBL" id="JAEAGR010000017">
    <property type="protein sequence ID" value="MBH1942070.1"/>
    <property type="molecule type" value="Genomic_DNA"/>
</dbReference>
<dbReference type="InterPro" id="IPR019079">
    <property type="entry name" value="Capsule_synth_CapA"/>
</dbReference>
<evidence type="ECO:0000313" key="4">
    <source>
        <dbReference type="EMBL" id="MBH1942070.1"/>
    </source>
</evidence>
<name>A0A8J7KX42_9FIRM</name>
<evidence type="ECO:0000313" key="5">
    <source>
        <dbReference type="Proteomes" id="UP000623269"/>
    </source>
</evidence>
<dbReference type="Gene3D" id="3.60.21.10">
    <property type="match status" value="1"/>
</dbReference>
<dbReference type="Proteomes" id="UP000623269">
    <property type="component" value="Unassembled WGS sequence"/>
</dbReference>
<accession>A0A8J7KX42</accession>
<sequence length="419" mass="47077">MKKKNLILFTLIIAIIILAITGVVAYSFELQNKKDVKENSVPEKDINENSVPDVDETIPGNTDNTDEADNNIPITPEADKKNEETQPGNASTNGSPDESSINTPIVLAFAGDINFNEGSRPMAKYDSEAKGILGGISPELIEEMENADIMMLNNEFTYSLRGKKVPDKQYHFRANPKRVNILKEMGVDIVSLANNHTLDYGMDAFLDTLETLEGAEIDYVGAGINMERAKAPIYYTFGDTKVAYLAASRVVFAMDWYATETRPGMIGTYDPTLILTSVEEAKANSDFVVIYLHWGKEKEHYPLEYQKDLAKKYIDAGADAVIGCHPHVMQGLEFYKGKPIAYSLGNYWFNGVKRETGLLKLYLNPDDTVQVQLLPAMGENTYTYLIQEEAKRKDYYKFMEEISFNVEFDENGYATEKTR</sequence>
<dbReference type="InterPro" id="IPR052169">
    <property type="entry name" value="CW_Biosynth-Accessory"/>
</dbReference>
<protein>
    <submittedName>
        <fullName evidence="4">CapA family protein</fullName>
    </submittedName>
</protein>
<comment type="caution">
    <text evidence="4">The sequence shown here is derived from an EMBL/GenBank/DDBJ whole genome shotgun (WGS) entry which is preliminary data.</text>
</comment>
<comment type="similarity">
    <text evidence="1">Belongs to the CapA family.</text>
</comment>
<dbReference type="AlphaFoldDB" id="A0A8J7KX42"/>
<keyword evidence="5" id="KW-1185">Reference proteome</keyword>
<proteinExistence type="inferred from homology"/>
<dbReference type="PANTHER" id="PTHR33393">
    <property type="entry name" value="POLYGLUTAMINE SYNTHESIS ACCESSORY PROTEIN RV0574C-RELATED"/>
    <property type="match status" value="1"/>
</dbReference>
<dbReference type="PANTHER" id="PTHR33393:SF13">
    <property type="entry name" value="PGA BIOSYNTHESIS PROTEIN CAPA"/>
    <property type="match status" value="1"/>
</dbReference>
<dbReference type="SMART" id="SM00854">
    <property type="entry name" value="PGA_cap"/>
    <property type="match status" value="1"/>
</dbReference>
<evidence type="ECO:0000256" key="1">
    <source>
        <dbReference type="ARBA" id="ARBA00005662"/>
    </source>
</evidence>
<evidence type="ECO:0000256" key="2">
    <source>
        <dbReference type="SAM" id="MobiDB-lite"/>
    </source>
</evidence>
<feature type="compositionally biased region" description="Polar residues" evidence="2">
    <location>
        <begin position="85"/>
        <end position="101"/>
    </location>
</feature>
<reference evidence="4" key="1">
    <citation type="submission" date="2020-12" db="EMBL/GenBank/DDBJ databases">
        <title>M. sibirica DSM 26468T genome.</title>
        <authorList>
            <person name="Thieme N."/>
            <person name="Rettenmaier R."/>
            <person name="Zverlov V."/>
            <person name="Liebl W."/>
        </authorList>
    </citation>
    <scope>NUCLEOTIDE SEQUENCE</scope>
    <source>
        <strain evidence="4">DSM 26468</strain>
    </source>
</reference>
<organism evidence="4 5">
    <name type="scientific">Mobilitalea sibirica</name>
    <dbReference type="NCBI Taxonomy" id="1462919"/>
    <lineage>
        <taxon>Bacteria</taxon>
        <taxon>Bacillati</taxon>
        <taxon>Bacillota</taxon>
        <taxon>Clostridia</taxon>
        <taxon>Lachnospirales</taxon>
        <taxon>Lachnospiraceae</taxon>
        <taxon>Mobilitalea</taxon>
    </lineage>
</organism>
<dbReference type="Pfam" id="PF09587">
    <property type="entry name" value="PGA_cap"/>
    <property type="match status" value="1"/>
</dbReference>
<feature type="domain" description="Capsule synthesis protein CapA" evidence="3">
    <location>
        <begin position="106"/>
        <end position="351"/>
    </location>
</feature>